<evidence type="ECO:0000313" key="2">
    <source>
        <dbReference type="EMBL" id="RKP34590.1"/>
    </source>
</evidence>
<organism evidence="2 3">
    <name type="scientific">Dimargaris cristalligena</name>
    <dbReference type="NCBI Taxonomy" id="215637"/>
    <lineage>
        <taxon>Eukaryota</taxon>
        <taxon>Fungi</taxon>
        <taxon>Fungi incertae sedis</taxon>
        <taxon>Zoopagomycota</taxon>
        <taxon>Kickxellomycotina</taxon>
        <taxon>Dimargaritomycetes</taxon>
        <taxon>Dimargaritales</taxon>
        <taxon>Dimargaritaceae</taxon>
        <taxon>Dimargaris</taxon>
    </lineage>
</organism>
<feature type="chain" id="PRO_5020935196" evidence="1">
    <location>
        <begin position="27"/>
        <end position="117"/>
    </location>
</feature>
<sequence length="117" mass="13184">MKVTRVYAKAFFVATAFLLVDPRATAAPGPAEAQQSLPATKRSAISSPEASAWLTHRYRSFFFRFNHDWGTRSIVKPQPQKRDMYPKDSKYELAYPAQVQSAGAWMAVYPGRTKVGR</sequence>
<name>A0A4P9ZQD2_9FUNG</name>
<protein>
    <submittedName>
        <fullName evidence="2">Uncharacterized protein</fullName>
    </submittedName>
</protein>
<dbReference type="EMBL" id="ML003144">
    <property type="protein sequence ID" value="RKP34590.1"/>
    <property type="molecule type" value="Genomic_DNA"/>
</dbReference>
<accession>A0A4P9ZQD2</accession>
<keyword evidence="3" id="KW-1185">Reference proteome</keyword>
<evidence type="ECO:0000313" key="3">
    <source>
        <dbReference type="Proteomes" id="UP000268162"/>
    </source>
</evidence>
<gene>
    <name evidence="2" type="ORF">BJ085DRAFT_36201</name>
</gene>
<evidence type="ECO:0000256" key="1">
    <source>
        <dbReference type="SAM" id="SignalP"/>
    </source>
</evidence>
<dbReference type="Proteomes" id="UP000268162">
    <property type="component" value="Unassembled WGS sequence"/>
</dbReference>
<feature type="signal peptide" evidence="1">
    <location>
        <begin position="1"/>
        <end position="26"/>
    </location>
</feature>
<keyword evidence="1" id="KW-0732">Signal</keyword>
<dbReference type="AlphaFoldDB" id="A0A4P9ZQD2"/>
<proteinExistence type="predicted"/>
<reference evidence="3" key="1">
    <citation type="journal article" date="2018" name="Nat. Microbiol.">
        <title>Leveraging single-cell genomics to expand the fungal tree of life.</title>
        <authorList>
            <person name="Ahrendt S.R."/>
            <person name="Quandt C.A."/>
            <person name="Ciobanu D."/>
            <person name="Clum A."/>
            <person name="Salamov A."/>
            <person name="Andreopoulos B."/>
            <person name="Cheng J.F."/>
            <person name="Woyke T."/>
            <person name="Pelin A."/>
            <person name="Henrissat B."/>
            <person name="Reynolds N.K."/>
            <person name="Benny G.L."/>
            <person name="Smith M.E."/>
            <person name="James T.Y."/>
            <person name="Grigoriev I.V."/>
        </authorList>
    </citation>
    <scope>NUCLEOTIDE SEQUENCE [LARGE SCALE GENOMIC DNA]</scope>
    <source>
        <strain evidence="3">RSA 468</strain>
    </source>
</reference>